<dbReference type="InterPro" id="IPR005337">
    <property type="entry name" value="RapZ-like"/>
</dbReference>
<feature type="domain" description="RapZ-like N-terminal" evidence="5">
    <location>
        <begin position="33"/>
        <end position="188"/>
    </location>
</feature>
<evidence type="ECO:0000256" key="1">
    <source>
        <dbReference type="ARBA" id="ARBA00022741"/>
    </source>
</evidence>
<dbReference type="Proteomes" id="UP000234545">
    <property type="component" value="Unassembled WGS sequence"/>
</dbReference>
<keyword evidence="2 4" id="KW-0067">ATP-binding</keyword>
<evidence type="ECO:0000313" key="7">
    <source>
        <dbReference type="EMBL" id="PKY66530.1"/>
    </source>
</evidence>
<dbReference type="HAMAP" id="MF_00636">
    <property type="entry name" value="RapZ_like"/>
    <property type="match status" value="1"/>
</dbReference>
<dbReference type="PIRSF" id="PIRSF005052">
    <property type="entry name" value="P-loopkin"/>
    <property type="match status" value="1"/>
</dbReference>
<dbReference type="GO" id="GO:0005524">
    <property type="term" value="F:ATP binding"/>
    <property type="evidence" value="ECO:0007669"/>
    <property type="project" value="UniProtKB-UniRule"/>
</dbReference>
<feature type="domain" description="RapZ C-terminal" evidence="6">
    <location>
        <begin position="193"/>
        <end position="312"/>
    </location>
</feature>
<dbReference type="SUPFAM" id="SSF52540">
    <property type="entry name" value="P-loop containing nucleoside triphosphate hydrolases"/>
    <property type="match status" value="1"/>
</dbReference>
<dbReference type="AlphaFoldDB" id="A0A2I1I5X5"/>
<evidence type="ECO:0000256" key="2">
    <source>
        <dbReference type="ARBA" id="ARBA00022840"/>
    </source>
</evidence>
<dbReference type="PANTHER" id="PTHR30448">
    <property type="entry name" value="RNASE ADAPTER PROTEIN RAPZ"/>
    <property type="match status" value="1"/>
</dbReference>
<evidence type="ECO:0000313" key="8">
    <source>
        <dbReference type="Proteomes" id="UP000234545"/>
    </source>
</evidence>
<feature type="binding site" evidence="4">
    <location>
        <begin position="39"/>
        <end position="46"/>
    </location>
    <ligand>
        <name>ATP</name>
        <dbReference type="ChEBI" id="CHEBI:30616"/>
    </ligand>
</feature>
<dbReference type="Gene3D" id="3.40.50.300">
    <property type="entry name" value="P-loop containing nucleotide triphosphate hydrolases"/>
    <property type="match status" value="1"/>
</dbReference>
<dbReference type="Pfam" id="PF22740">
    <property type="entry name" value="PapZ_C"/>
    <property type="match status" value="1"/>
</dbReference>
<dbReference type="InterPro" id="IPR027417">
    <property type="entry name" value="P-loop_NTPase"/>
</dbReference>
<keyword evidence="3 4" id="KW-0342">GTP-binding</keyword>
<evidence type="ECO:0000256" key="4">
    <source>
        <dbReference type="HAMAP-Rule" id="MF_00636"/>
    </source>
</evidence>
<dbReference type="InterPro" id="IPR053930">
    <property type="entry name" value="RapZ-like_N"/>
</dbReference>
<name>A0A2I1I5X5_9ACTO</name>
<dbReference type="EMBL" id="PKKJ01000002">
    <property type="protein sequence ID" value="PKY66530.1"/>
    <property type="molecule type" value="Genomic_DNA"/>
</dbReference>
<dbReference type="PANTHER" id="PTHR30448:SF0">
    <property type="entry name" value="RNASE ADAPTER PROTEIN RAPZ"/>
    <property type="match status" value="1"/>
</dbReference>
<dbReference type="RefSeq" id="WP_101627743.1">
    <property type="nucleotide sequence ID" value="NZ_JBCOMK010000012.1"/>
</dbReference>
<dbReference type="OrthoDB" id="9784461at2"/>
<proteinExistence type="inferred from homology"/>
<keyword evidence="1 4" id="KW-0547">Nucleotide-binding</keyword>
<sequence>MTDELDNNPPTVPAGIPLLDVNSPVVAPIASNEVLIITGASGAGRTGAGRALEDLDWYVVDNLPPSMLPALVGMMSPAGGGVHRLAAIVDVRSRTFFADLTKTLDQMRDMGVAYRVIFLEADERTLVKRYESNRRPHPLQGQKTILDGIEAERRMLAPVRRIADEVIDTSNMSVHDLTRHIRDVVAGEGDRPLQITVESFGFKRGIPIDADHVLDVRFLKNPYWVDELRHLTGRDKPVADYVLDQPGARQFVVSYADLLAPMLQGYISELKPFATIAVGCTGGQHRSVACAELIANRLRENGYPVRVHHRDLGRE</sequence>
<protein>
    <submittedName>
        <fullName evidence="7">RNase adapter RapZ</fullName>
    </submittedName>
</protein>
<organism evidence="7 8">
    <name type="scientific">Schaalia turicensis</name>
    <dbReference type="NCBI Taxonomy" id="131111"/>
    <lineage>
        <taxon>Bacteria</taxon>
        <taxon>Bacillati</taxon>
        <taxon>Actinomycetota</taxon>
        <taxon>Actinomycetes</taxon>
        <taxon>Actinomycetales</taxon>
        <taxon>Actinomycetaceae</taxon>
        <taxon>Schaalia</taxon>
    </lineage>
</organism>
<evidence type="ECO:0000259" key="6">
    <source>
        <dbReference type="Pfam" id="PF22740"/>
    </source>
</evidence>
<evidence type="ECO:0000256" key="3">
    <source>
        <dbReference type="ARBA" id="ARBA00023134"/>
    </source>
</evidence>
<dbReference type="GO" id="GO:0005525">
    <property type="term" value="F:GTP binding"/>
    <property type="evidence" value="ECO:0007669"/>
    <property type="project" value="UniProtKB-UniRule"/>
</dbReference>
<dbReference type="NCBIfam" id="NF003828">
    <property type="entry name" value="PRK05416.1"/>
    <property type="match status" value="1"/>
</dbReference>
<gene>
    <name evidence="7" type="ORF">CYJ25_03070</name>
</gene>
<dbReference type="Pfam" id="PF03668">
    <property type="entry name" value="RapZ-like_N"/>
    <property type="match status" value="1"/>
</dbReference>
<evidence type="ECO:0000259" key="5">
    <source>
        <dbReference type="Pfam" id="PF03668"/>
    </source>
</evidence>
<feature type="binding site" evidence="4">
    <location>
        <begin position="90"/>
        <end position="93"/>
    </location>
    <ligand>
        <name>GTP</name>
        <dbReference type="ChEBI" id="CHEBI:37565"/>
    </ligand>
</feature>
<reference evidence="7 8" key="1">
    <citation type="submission" date="2017-12" db="EMBL/GenBank/DDBJ databases">
        <title>Phylogenetic diversity of female urinary microbiome.</title>
        <authorList>
            <person name="Thomas-White K."/>
            <person name="Wolfe A.J."/>
        </authorList>
    </citation>
    <scope>NUCLEOTIDE SEQUENCE [LARGE SCALE GENOMIC DNA]</scope>
    <source>
        <strain evidence="7 8">UMB0250</strain>
    </source>
</reference>
<dbReference type="InterPro" id="IPR053931">
    <property type="entry name" value="RapZ_C"/>
</dbReference>
<comment type="caution">
    <text evidence="7">The sequence shown here is derived from an EMBL/GenBank/DDBJ whole genome shotgun (WGS) entry which is preliminary data.</text>
</comment>
<accession>A0A2I1I5X5</accession>